<dbReference type="Proteomes" id="UP000623967">
    <property type="component" value="Unassembled WGS sequence"/>
</dbReference>
<dbReference type="SUPFAM" id="SSF46785">
    <property type="entry name" value="Winged helix' DNA-binding domain"/>
    <property type="match status" value="1"/>
</dbReference>
<sequence>MLNSAVLQMDVLSDLQQFPNLKLLPAKTLQKYIPYFYFRSYKKNQRLFMEGDPRDKIFFLLDGYVMYENSNEDGSIHYIDYVKKNQMFPYCGIFNDPCYKNTAIAATDIMVYFVPTPILEEMLKSSAKTLIHTISKLSTILELHQQRMQQIIVPNAQERVLHALKFLMEDLGEISEHELMIPCPLTAANISKISGTTRETVSLIMNQLKREGIISVKEKKICFHQPDYFDDL</sequence>
<dbReference type="InterPro" id="IPR012318">
    <property type="entry name" value="HTH_CRP"/>
</dbReference>
<reference evidence="7 8" key="1">
    <citation type="submission" date="2021-01" db="EMBL/GenBank/DDBJ databases">
        <title>Genome public.</title>
        <authorList>
            <person name="Liu C."/>
            <person name="Sun Q."/>
        </authorList>
    </citation>
    <scope>NUCLEOTIDE SEQUENCE [LARGE SCALE GENOMIC DNA]</scope>
    <source>
        <strain evidence="7 8">YIM B02564</strain>
    </source>
</reference>
<proteinExistence type="predicted"/>
<comment type="caution">
    <text evidence="7">The sequence shown here is derived from an EMBL/GenBank/DDBJ whole genome shotgun (WGS) entry which is preliminary data.</text>
</comment>
<keyword evidence="1" id="KW-0805">Transcription regulation</keyword>
<dbReference type="InterPro" id="IPR000595">
    <property type="entry name" value="cNMP-bd_dom"/>
</dbReference>
<dbReference type="SUPFAM" id="SSF51206">
    <property type="entry name" value="cAMP-binding domain-like"/>
    <property type="match status" value="1"/>
</dbReference>
<dbReference type="InterPro" id="IPR036388">
    <property type="entry name" value="WH-like_DNA-bd_sf"/>
</dbReference>
<keyword evidence="3" id="KW-0010">Activator</keyword>
<evidence type="ECO:0000313" key="8">
    <source>
        <dbReference type="Proteomes" id="UP000623967"/>
    </source>
</evidence>
<dbReference type="PANTHER" id="PTHR24567:SF74">
    <property type="entry name" value="HTH-TYPE TRANSCRIPTIONAL REGULATOR ARCR"/>
    <property type="match status" value="1"/>
</dbReference>
<evidence type="ECO:0000256" key="4">
    <source>
        <dbReference type="ARBA" id="ARBA00023163"/>
    </source>
</evidence>
<dbReference type="PROSITE" id="PS50042">
    <property type="entry name" value="CNMP_BINDING_3"/>
    <property type="match status" value="1"/>
</dbReference>
<dbReference type="Pfam" id="PF13545">
    <property type="entry name" value="HTH_Crp_2"/>
    <property type="match status" value="1"/>
</dbReference>
<dbReference type="PANTHER" id="PTHR24567">
    <property type="entry name" value="CRP FAMILY TRANSCRIPTIONAL REGULATORY PROTEIN"/>
    <property type="match status" value="1"/>
</dbReference>
<keyword evidence="2" id="KW-0238">DNA-binding</keyword>
<dbReference type="InterPro" id="IPR050397">
    <property type="entry name" value="Env_Response_Regulators"/>
</dbReference>
<evidence type="ECO:0000256" key="1">
    <source>
        <dbReference type="ARBA" id="ARBA00023015"/>
    </source>
</evidence>
<evidence type="ECO:0000256" key="2">
    <source>
        <dbReference type="ARBA" id="ARBA00023125"/>
    </source>
</evidence>
<keyword evidence="4" id="KW-0804">Transcription</keyword>
<dbReference type="Gene3D" id="1.10.10.10">
    <property type="entry name" value="Winged helix-like DNA-binding domain superfamily/Winged helix DNA-binding domain"/>
    <property type="match status" value="1"/>
</dbReference>
<feature type="domain" description="Cyclic nucleotide-binding" evidence="5">
    <location>
        <begin position="20"/>
        <end position="123"/>
    </location>
</feature>
<evidence type="ECO:0000259" key="5">
    <source>
        <dbReference type="PROSITE" id="PS50042"/>
    </source>
</evidence>
<keyword evidence="8" id="KW-1185">Reference proteome</keyword>
<dbReference type="InterPro" id="IPR036390">
    <property type="entry name" value="WH_DNA-bd_sf"/>
</dbReference>
<name>A0ABS1TUB9_9BACI</name>
<evidence type="ECO:0000313" key="7">
    <source>
        <dbReference type="EMBL" id="MBL4954906.1"/>
    </source>
</evidence>
<dbReference type="SMART" id="SM00419">
    <property type="entry name" value="HTH_CRP"/>
    <property type="match status" value="1"/>
</dbReference>
<dbReference type="CDD" id="cd00038">
    <property type="entry name" value="CAP_ED"/>
    <property type="match status" value="1"/>
</dbReference>
<dbReference type="Pfam" id="PF00027">
    <property type="entry name" value="cNMP_binding"/>
    <property type="match status" value="1"/>
</dbReference>
<evidence type="ECO:0000256" key="3">
    <source>
        <dbReference type="ARBA" id="ARBA00023159"/>
    </source>
</evidence>
<dbReference type="EMBL" id="JAESWB010000371">
    <property type="protein sequence ID" value="MBL4954906.1"/>
    <property type="molecule type" value="Genomic_DNA"/>
</dbReference>
<feature type="domain" description="HTH crp-type" evidence="6">
    <location>
        <begin position="154"/>
        <end position="227"/>
    </location>
</feature>
<dbReference type="PROSITE" id="PS51063">
    <property type="entry name" value="HTH_CRP_2"/>
    <property type="match status" value="1"/>
</dbReference>
<evidence type="ECO:0000259" key="6">
    <source>
        <dbReference type="PROSITE" id="PS51063"/>
    </source>
</evidence>
<dbReference type="RefSeq" id="WP_202656139.1">
    <property type="nucleotide sequence ID" value="NZ_JAESWB010000371.1"/>
</dbReference>
<organism evidence="7 8">
    <name type="scientific">Neobacillus paridis</name>
    <dbReference type="NCBI Taxonomy" id="2803862"/>
    <lineage>
        <taxon>Bacteria</taxon>
        <taxon>Bacillati</taxon>
        <taxon>Bacillota</taxon>
        <taxon>Bacilli</taxon>
        <taxon>Bacillales</taxon>
        <taxon>Bacillaceae</taxon>
        <taxon>Neobacillus</taxon>
    </lineage>
</organism>
<dbReference type="Gene3D" id="2.60.120.10">
    <property type="entry name" value="Jelly Rolls"/>
    <property type="match status" value="1"/>
</dbReference>
<gene>
    <name evidence="7" type="ORF">JK635_22360</name>
</gene>
<protein>
    <submittedName>
        <fullName evidence="7">Crp/Fnr family transcriptional regulator</fullName>
    </submittedName>
</protein>
<dbReference type="InterPro" id="IPR018490">
    <property type="entry name" value="cNMP-bd_dom_sf"/>
</dbReference>
<dbReference type="InterPro" id="IPR014710">
    <property type="entry name" value="RmlC-like_jellyroll"/>
</dbReference>
<accession>A0ABS1TUB9</accession>